<keyword evidence="1" id="KW-1133">Transmembrane helix</keyword>
<dbReference type="OrthoDB" id="1121549at2"/>
<feature type="transmembrane region" description="Helical" evidence="1">
    <location>
        <begin position="52"/>
        <end position="77"/>
    </location>
</feature>
<feature type="transmembrane region" description="Helical" evidence="1">
    <location>
        <begin position="12"/>
        <end position="32"/>
    </location>
</feature>
<organism evidence="2 3">
    <name type="scientific">Fermentimonas caenicola</name>
    <dbReference type="NCBI Taxonomy" id="1562970"/>
    <lineage>
        <taxon>Bacteria</taxon>
        <taxon>Pseudomonadati</taxon>
        <taxon>Bacteroidota</taxon>
        <taxon>Bacteroidia</taxon>
        <taxon>Bacteroidales</taxon>
        <taxon>Dysgonomonadaceae</taxon>
        <taxon>Fermentimonas</taxon>
    </lineage>
</organism>
<keyword evidence="1" id="KW-0812">Transmembrane</keyword>
<dbReference type="HOGENOM" id="CLU_140335_0_0_10"/>
<dbReference type="KEGG" id="pbt:ING2E5B_1636"/>
<dbReference type="AlphaFoldDB" id="A0A098C0D6"/>
<evidence type="ECO:0000256" key="1">
    <source>
        <dbReference type="SAM" id="Phobius"/>
    </source>
</evidence>
<reference evidence="2 3" key="1">
    <citation type="submission" date="2014-08" db="EMBL/GenBank/DDBJ databases">
        <authorList>
            <person name="Wibberg D."/>
        </authorList>
    </citation>
    <scope>NUCLEOTIDE SEQUENCE [LARGE SCALE GENOMIC DNA]</scope>
    <source>
        <strain evidence="3">ING2-E5B</strain>
    </source>
</reference>
<accession>A0A098C0D6</accession>
<feature type="transmembrane region" description="Helical" evidence="1">
    <location>
        <begin position="133"/>
        <end position="155"/>
    </location>
</feature>
<dbReference type="STRING" id="1562970.ING2E5B_1636"/>
<gene>
    <name evidence="2" type="ORF">ING2E5B_1636</name>
</gene>
<protein>
    <submittedName>
        <fullName evidence="2">Uncharacterized protein</fullName>
    </submittedName>
</protein>
<sequence length="159" mass="17596">MAVTKIHRTSRLTLITTIIVSLIVLGLFFFGGQAPEHEKIGADLAQPAFTDILLYWMYALLVITIVVLIAFSIVDFARGLKENPKKALSGLYAILALAALFIGSYVIGDGTLLSIPGYEGTDNVPSVLKMTDMWLYSMYFMLVITILAIFIMPFVTRKK</sequence>
<proteinExistence type="predicted"/>
<dbReference type="Proteomes" id="UP000032417">
    <property type="component" value="Chromosome 1"/>
</dbReference>
<dbReference type="EMBL" id="LN515532">
    <property type="protein sequence ID" value="CEA16384.1"/>
    <property type="molecule type" value="Genomic_DNA"/>
</dbReference>
<keyword evidence="1" id="KW-0472">Membrane</keyword>
<evidence type="ECO:0000313" key="2">
    <source>
        <dbReference type="EMBL" id="CEA16384.1"/>
    </source>
</evidence>
<feature type="transmembrane region" description="Helical" evidence="1">
    <location>
        <begin position="89"/>
        <end position="108"/>
    </location>
</feature>
<evidence type="ECO:0000313" key="3">
    <source>
        <dbReference type="Proteomes" id="UP000032417"/>
    </source>
</evidence>
<name>A0A098C0D6_9BACT</name>
<keyword evidence="3" id="KW-1185">Reference proteome</keyword>